<dbReference type="PANTHER" id="PTHR38790">
    <property type="entry name" value="2EXR DOMAIN-CONTAINING PROTEIN-RELATED"/>
    <property type="match status" value="1"/>
</dbReference>
<dbReference type="OrthoDB" id="5420711at2759"/>
<dbReference type="EMBL" id="MCFA01000201">
    <property type="protein sequence ID" value="ORX99231.1"/>
    <property type="molecule type" value="Genomic_DNA"/>
</dbReference>
<reference evidence="2 3" key="1">
    <citation type="submission" date="2016-07" db="EMBL/GenBank/DDBJ databases">
        <title>Pervasive Adenine N6-methylation of Active Genes in Fungi.</title>
        <authorList>
            <consortium name="DOE Joint Genome Institute"/>
            <person name="Mondo S.J."/>
            <person name="Dannebaum R.O."/>
            <person name="Kuo R.C."/>
            <person name="Labutti K."/>
            <person name="Haridas S."/>
            <person name="Kuo A."/>
            <person name="Salamov A."/>
            <person name="Ahrendt S.R."/>
            <person name="Lipzen A."/>
            <person name="Sullivan W."/>
            <person name="Andreopoulos W.B."/>
            <person name="Clum A."/>
            <person name="Lindquist E."/>
            <person name="Daum C."/>
            <person name="Ramamoorthy G.K."/>
            <person name="Gryganskyi A."/>
            <person name="Culley D."/>
            <person name="Magnuson J.K."/>
            <person name="James T.Y."/>
            <person name="O'Malley M.A."/>
            <person name="Stajich J.E."/>
            <person name="Spatafora J.W."/>
            <person name="Visel A."/>
            <person name="Grigoriev I.V."/>
        </authorList>
    </citation>
    <scope>NUCLEOTIDE SEQUENCE [LARGE SCALE GENOMIC DNA]</scope>
    <source>
        <strain evidence="2 3">CBS 115471</strain>
    </source>
</reference>
<protein>
    <submittedName>
        <fullName evidence="2">Uncharacterized protein</fullName>
    </submittedName>
</protein>
<proteinExistence type="predicted"/>
<comment type="caution">
    <text evidence="2">The sequence shown here is derived from an EMBL/GenBank/DDBJ whole genome shotgun (WGS) entry which is preliminary data.</text>
</comment>
<name>A0A1Y1YMK5_9PLEO</name>
<evidence type="ECO:0000256" key="1">
    <source>
        <dbReference type="SAM" id="MobiDB-lite"/>
    </source>
</evidence>
<sequence length="334" mass="37027">MDDSNTIASPLLRLPLEIRLIIYEYLLFPSAAPSATHSTSVTNLLPDYHTYYSPDSNYDPFTLAVRTIDPYLSPHSSRSWRRRTTYYVRTGPFLTTTTPTTYRVLLSPWTSHLRHTIPSLLALNSQIYTEASRVLYSTYTFTFSTAIESLVPFLSDLTPTSRSSVRTLSLTKKALPSTKEFDRAEWTHACAYLSKSVPGLQSLTLNVVAGNPGLVADPFATILPPNPDPNSPGTDQDQDQGQPPANAGPRPLSAQDFALLSRMRREWGAPDSLAVDIEWAEELMAVKGLRKVNVKALVEHCPPPSSEGMKFWIAFSRSVEDGFAEWVRGAMVAG</sequence>
<dbReference type="AlphaFoldDB" id="A0A1Y1YMK5"/>
<evidence type="ECO:0000313" key="2">
    <source>
        <dbReference type="EMBL" id="ORX99231.1"/>
    </source>
</evidence>
<feature type="compositionally biased region" description="Low complexity" evidence="1">
    <location>
        <begin position="232"/>
        <end position="244"/>
    </location>
</feature>
<feature type="region of interest" description="Disordered" evidence="1">
    <location>
        <begin position="218"/>
        <end position="252"/>
    </location>
</feature>
<gene>
    <name evidence="2" type="ORF">BCR34DRAFT_606701</name>
</gene>
<dbReference type="Proteomes" id="UP000193144">
    <property type="component" value="Unassembled WGS sequence"/>
</dbReference>
<organism evidence="2 3">
    <name type="scientific">Clohesyomyces aquaticus</name>
    <dbReference type="NCBI Taxonomy" id="1231657"/>
    <lineage>
        <taxon>Eukaryota</taxon>
        <taxon>Fungi</taxon>
        <taxon>Dikarya</taxon>
        <taxon>Ascomycota</taxon>
        <taxon>Pezizomycotina</taxon>
        <taxon>Dothideomycetes</taxon>
        <taxon>Pleosporomycetidae</taxon>
        <taxon>Pleosporales</taxon>
        <taxon>Lindgomycetaceae</taxon>
        <taxon>Clohesyomyces</taxon>
    </lineage>
</organism>
<accession>A0A1Y1YMK5</accession>
<keyword evidence="3" id="KW-1185">Reference proteome</keyword>
<evidence type="ECO:0000313" key="3">
    <source>
        <dbReference type="Proteomes" id="UP000193144"/>
    </source>
</evidence>